<dbReference type="AlphaFoldDB" id="A0AAN6N7W0"/>
<evidence type="ECO:0000256" key="1">
    <source>
        <dbReference type="SAM" id="MobiDB-lite"/>
    </source>
</evidence>
<feature type="region of interest" description="Disordered" evidence="1">
    <location>
        <begin position="306"/>
        <end position="333"/>
    </location>
</feature>
<feature type="domain" description="Myb-like" evidence="2">
    <location>
        <begin position="259"/>
        <end position="308"/>
    </location>
</feature>
<evidence type="ECO:0000259" key="2">
    <source>
        <dbReference type="PROSITE" id="PS50090"/>
    </source>
</evidence>
<feature type="compositionally biased region" description="Polar residues" evidence="1">
    <location>
        <begin position="507"/>
        <end position="518"/>
    </location>
</feature>
<comment type="caution">
    <text evidence="3">The sequence shown here is derived from an EMBL/GenBank/DDBJ whole genome shotgun (WGS) entry which is preliminary data.</text>
</comment>
<gene>
    <name evidence="3" type="ORF">QBC46DRAFT_341276</name>
</gene>
<reference evidence="4" key="1">
    <citation type="journal article" date="2023" name="Mol. Phylogenet. Evol.">
        <title>Genome-scale phylogeny and comparative genomics of the fungal order Sordariales.</title>
        <authorList>
            <person name="Hensen N."/>
            <person name="Bonometti L."/>
            <person name="Westerberg I."/>
            <person name="Brannstrom I.O."/>
            <person name="Guillou S."/>
            <person name="Cros-Aarteil S."/>
            <person name="Calhoun S."/>
            <person name="Haridas S."/>
            <person name="Kuo A."/>
            <person name="Mondo S."/>
            <person name="Pangilinan J."/>
            <person name="Riley R."/>
            <person name="LaButti K."/>
            <person name="Andreopoulos B."/>
            <person name="Lipzen A."/>
            <person name="Chen C."/>
            <person name="Yan M."/>
            <person name="Daum C."/>
            <person name="Ng V."/>
            <person name="Clum A."/>
            <person name="Steindorff A."/>
            <person name="Ohm R.A."/>
            <person name="Martin F."/>
            <person name="Silar P."/>
            <person name="Natvig D.O."/>
            <person name="Lalanne C."/>
            <person name="Gautier V."/>
            <person name="Ament-Velasquez S.L."/>
            <person name="Kruys A."/>
            <person name="Hutchinson M.I."/>
            <person name="Powell A.J."/>
            <person name="Barry K."/>
            <person name="Miller A.N."/>
            <person name="Grigoriev I.V."/>
            <person name="Debuchy R."/>
            <person name="Gladieux P."/>
            <person name="Hiltunen Thoren M."/>
            <person name="Johannesson H."/>
        </authorList>
    </citation>
    <scope>NUCLEOTIDE SEQUENCE [LARGE SCALE GENOMIC DNA]</scope>
    <source>
        <strain evidence="4">CBS 340.73</strain>
    </source>
</reference>
<evidence type="ECO:0000313" key="3">
    <source>
        <dbReference type="EMBL" id="KAK3940765.1"/>
    </source>
</evidence>
<feature type="region of interest" description="Disordered" evidence="1">
    <location>
        <begin position="39"/>
        <end position="216"/>
    </location>
</feature>
<feature type="region of interest" description="Disordered" evidence="1">
    <location>
        <begin position="435"/>
        <end position="454"/>
    </location>
</feature>
<organism evidence="3 4">
    <name type="scientific">Diplogelasinospora grovesii</name>
    <dbReference type="NCBI Taxonomy" id="303347"/>
    <lineage>
        <taxon>Eukaryota</taxon>
        <taxon>Fungi</taxon>
        <taxon>Dikarya</taxon>
        <taxon>Ascomycota</taxon>
        <taxon>Pezizomycotina</taxon>
        <taxon>Sordariomycetes</taxon>
        <taxon>Sordariomycetidae</taxon>
        <taxon>Sordariales</taxon>
        <taxon>Diplogelasinosporaceae</taxon>
        <taxon>Diplogelasinospora</taxon>
    </lineage>
</organism>
<dbReference type="CDD" id="cd00167">
    <property type="entry name" value="SANT"/>
    <property type="match status" value="1"/>
</dbReference>
<accession>A0AAN6N7W0</accession>
<feature type="region of interest" description="Disordered" evidence="1">
    <location>
        <begin position="507"/>
        <end position="583"/>
    </location>
</feature>
<dbReference type="InterPro" id="IPR001005">
    <property type="entry name" value="SANT/Myb"/>
</dbReference>
<dbReference type="Proteomes" id="UP001303473">
    <property type="component" value="Unassembled WGS sequence"/>
</dbReference>
<dbReference type="PROSITE" id="PS50090">
    <property type="entry name" value="MYB_LIKE"/>
    <property type="match status" value="1"/>
</dbReference>
<dbReference type="Pfam" id="PF13921">
    <property type="entry name" value="Myb_DNA-bind_6"/>
    <property type="match status" value="1"/>
</dbReference>
<dbReference type="Gene3D" id="1.10.10.60">
    <property type="entry name" value="Homeodomain-like"/>
    <property type="match status" value="2"/>
</dbReference>
<feature type="compositionally biased region" description="Basic residues" evidence="1">
    <location>
        <begin position="88"/>
        <end position="102"/>
    </location>
</feature>
<evidence type="ECO:0000313" key="4">
    <source>
        <dbReference type="Proteomes" id="UP001303473"/>
    </source>
</evidence>
<feature type="compositionally biased region" description="Basic residues" evidence="1">
    <location>
        <begin position="163"/>
        <end position="174"/>
    </location>
</feature>
<feature type="compositionally biased region" description="Polar residues" evidence="1">
    <location>
        <begin position="439"/>
        <end position="449"/>
    </location>
</feature>
<feature type="compositionally biased region" description="Gly residues" evidence="1">
    <location>
        <begin position="320"/>
        <end position="330"/>
    </location>
</feature>
<dbReference type="SUPFAM" id="SSF46689">
    <property type="entry name" value="Homeodomain-like"/>
    <property type="match status" value="1"/>
</dbReference>
<proteinExistence type="predicted"/>
<sequence length="583" mass="65603">MPSQVRRYRVKTDGKDGKRVEIVDSDKVKISFTNWLAGGDPVILKRPSPQKKLNSRKNMAESSGYADSDESDSDLIVETSGSEQYRQMKPKRSGSKSSHHTHKSDSSHHKSKSKHTRTSSVECLKKKGHHQKAKKKDEVVCLKKLANHHRSNSPSSDSEATIKCKKSAKKSKRESKKDRETPQTSDYDTTSQPFDTNDDDTNNSDSDDDSAGGWTEQQDRVILSLCRHHSDQLPLSRIAKAVNRPPSTVRRRYEELMERPENKHPPWGDLQDAYIMRSRAYGKSWEEIAKIVGGRSAKECKRRFKELTAPPTKNDTDTESGGGNGGGFSGEDGELLKLLDNKRREERWLELQAAFFNATGRMVDVELIKHKLGGGSKMIQRFHRGLPSCTLPRDCPASLSRLHRKATPQEASPNEIHDDFGQPDGIFYIFRDDQDDDTSVSGSESQENVTPKEQELTMTFVLGLNTPVSVHKETIYPGSRKEARQKFTLPVPWGAITIAWSMSYTERQPSGASCNTNRRSQDRPVCTSRSRRPMAPLRGIGKRRGRGHTRQKMQKSASVGRDRPSAAERGMPATSREAFKDED</sequence>
<protein>
    <recommendedName>
        <fullName evidence="2">Myb-like domain-containing protein</fullName>
    </recommendedName>
</protein>
<feature type="compositionally biased region" description="Acidic residues" evidence="1">
    <location>
        <begin position="196"/>
        <end position="210"/>
    </location>
</feature>
<dbReference type="EMBL" id="MU853792">
    <property type="protein sequence ID" value="KAK3940765.1"/>
    <property type="molecule type" value="Genomic_DNA"/>
</dbReference>
<keyword evidence="4" id="KW-1185">Reference proteome</keyword>
<feature type="compositionally biased region" description="Polar residues" evidence="1">
    <location>
        <begin position="182"/>
        <end position="194"/>
    </location>
</feature>
<dbReference type="InterPro" id="IPR009057">
    <property type="entry name" value="Homeodomain-like_sf"/>
</dbReference>
<feature type="compositionally biased region" description="Basic residues" evidence="1">
    <location>
        <begin position="540"/>
        <end position="553"/>
    </location>
</feature>
<dbReference type="Pfam" id="PF00249">
    <property type="entry name" value="Myb_DNA-binding"/>
    <property type="match status" value="1"/>
</dbReference>
<dbReference type="SMART" id="SM00717">
    <property type="entry name" value="SANT"/>
    <property type="match status" value="2"/>
</dbReference>
<name>A0AAN6N7W0_9PEZI</name>